<dbReference type="InterPro" id="IPR037914">
    <property type="entry name" value="SpoVT-AbrB_sf"/>
</dbReference>
<keyword evidence="4" id="KW-1185">Reference proteome</keyword>
<proteinExistence type="predicted"/>
<name>A0A7X0JGS6_9HYPH</name>
<reference evidence="3 4" key="1">
    <citation type="submission" date="2020-08" db="EMBL/GenBank/DDBJ databases">
        <title>The Agave Microbiome: Exploring the role of microbial communities in plant adaptations to desert environments.</title>
        <authorList>
            <person name="Partida-Martinez L.P."/>
        </authorList>
    </citation>
    <scope>NUCLEOTIDE SEQUENCE [LARGE SCALE GENOMIC DNA]</scope>
    <source>
        <strain evidence="3 4">AS3.12</strain>
    </source>
</reference>
<dbReference type="GO" id="GO:0003677">
    <property type="term" value="F:DNA binding"/>
    <property type="evidence" value="ECO:0007669"/>
    <property type="project" value="UniProtKB-UniRule"/>
</dbReference>
<dbReference type="Proteomes" id="UP000585437">
    <property type="component" value="Unassembled WGS sequence"/>
</dbReference>
<sequence length="86" mass="9452">MTETVKISSGNQITLSDDALANLGVKAGDQVDIISTQDGALEIRPKRRTFADLRGIVKLERPVTSEELDRWVAEARGRNVEGDVEE</sequence>
<feature type="domain" description="SpoVT-AbrB" evidence="2">
    <location>
        <begin position="2"/>
        <end position="48"/>
    </location>
</feature>
<dbReference type="RefSeq" id="WP_184653777.1">
    <property type="nucleotide sequence ID" value="NZ_JACHBU010000001.1"/>
</dbReference>
<dbReference type="PROSITE" id="PS51740">
    <property type="entry name" value="SPOVT_ABRB"/>
    <property type="match status" value="1"/>
</dbReference>
<organism evidence="3 4">
    <name type="scientific">Rhizobium soli</name>
    <dbReference type="NCBI Taxonomy" id="424798"/>
    <lineage>
        <taxon>Bacteria</taxon>
        <taxon>Pseudomonadati</taxon>
        <taxon>Pseudomonadota</taxon>
        <taxon>Alphaproteobacteria</taxon>
        <taxon>Hyphomicrobiales</taxon>
        <taxon>Rhizobiaceae</taxon>
        <taxon>Rhizobium/Agrobacterium group</taxon>
        <taxon>Rhizobium</taxon>
    </lineage>
</organism>
<dbReference type="SMART" id="SM00966">
    <property type="entry name" value="SpoVT_AbrB"/>
    <property type="match status" value="1"/>
</dbReference>
<dbReference type="Gene3D" id="2.10.260.10">
    <property type="match status" value="1"/>
</dbReference>
<dbReference type="SUPFAM" id="SSF89447">
    <property type="entry name" value="AbrB/MazE/MraZ-like"/>
    <property type="match status" value="1"/>
</dbReference>
<evidence type="ECO:0000256" key="1">
    <source>
        <dbReference type="PROSITE-ProRule" id="PRU01076"/>
    </source>
</evidence>
<keyword evidence="1" id="KW-0238">DNA-binding</keyword>
<protein>
    <submittedName>
        <fullName evidence="3">Antitoxin component of MazEF toxin-antitoxin module</fullName>
    </submittedName>
</protein>
<evidence type="ECO:0000313" key="4">
    <source>
        <dbReference type="Proteomes" id="UP000585437"/>
    </source>
</evidence>
<accession>A0A7X0JGS6</accession>
<dbReference type="InterPro" id="IPR007159">
    <property type="entry name" value="SpoVT-AbrB_dom"/>
</dbReference>
<dbReference type="EMBL" id="JACHBU010000001">
    <property type="protein sequence ID" value="MBB6507293.1"/>
    <property type="molecule type" value="Genomic_DNA"/>
</dbReference>
<evidence type="ECO:0000313" key="3">
    <source>
        <dbReference type="EMBL" id="MBB6507293.1"/>
    </source>
</evidence>
<comment type="caution">
    <text evidence="3">The sequence shown here is derived from an EMBL/GenBank/DDBJ whole genome shotgun (WGS) entry which is preliminary data.</text>
</comment>
<gene>
    <name evidence="3" type="ORF">F4695_000612</name>
</gene>
<dbReference type="AlphaFoldDB" id="A0A7X0JGS6"/>
<evidence type="ECO:0000259" key="2">
    <source>
        <dbReference type="PROSITE" id="PS51740"/>
    </source>
</evidence>